<dbReference type="EMBL" id="JAVRRJ010000004">
    <property type="protein sequence ID" value="KAK5085261.1"/>
    <property type="molecule type" value="Genomic_DNA"/>
</dbReference>
<dbReference type="Proteomes" id="UP001309876">
    <property type="component" value="Unassembled WGS sequence"/>
</dbReference>
<dbReference type="Gene3D" id="3.10.129.10">
    <property type="entry name" value="Hotdog Thioesterase"/>
    <property type="match status" value="1"/>
</dbReference>
<dbReference type="GO" id="GO:0019171">
    <property type="term" value="F:(3R)-hydroxyacyl-[acyl-carrier-protein] dehydratase activity"/>
    <property type="evidence" value="ECO:0007669"/>
    <property type="project" value="TreeGrafter"/>
</dbReference>
<accession>A0AAN7YAH9</accession>
<dbReference type="PANTHER" id="PTHR28152">
    <property type="entry name" value="HYDROXYACYL-THIOESTER DEHYDRATASE TYPE 2, MITOCHONDRIAL"/>
    <property type="match status" value="1"/>
</dbReference>
<keyword evidence="3" id="KW-1185">Reference proteome</keyword>
<reference evidence="2 3" key="1">
    <citation type="submission" date="2023-08" db="EMBL/GenBank/DDBJ databases">
        <title>Black Yeasts Isolated from many extreme environments.</title>
        <authorList>
            <person name="Coleine C."/>
            <person name="Stajich J.E."/>
            <person name="Selbmann L."/>
        </authorList>
    </citation>
    <scope>NUCLEOTIDE SEQUENCE [LARGE SCALE GENOMIC DNA]</scope>
    <source>
        <strain evidence="2 3">CCFEE 5910</strain>
    </source>
</reference>
<name>A0AAN7YAH9_9EURO</name>
<gene>
    <name evidence="2" type="ORF">LTR05_004542</name>
</gene>
<evidence type="ECO:0008006" key="4">
    <source>
        <dbReference type="Google" id="ProtNLM"/>
    </source>
</evidence>
<comment type="caution">
    <text evidence="2">The sequence shown here is derived from an EMBL/GenBank/DDBJ whole genome shotgun (WGS) entry which is preliminary data.</text>
</comment>
<dbReference type="SUPFAM" id="SSF54637">
    <property type="entry name" value="Thioesterase/thiol ester dehydrase-isomerase"/>
    <property type="match status" value="1"/>
</dbReference>
<dbReference type="InterPro" id="IPR029069">
    <property type="entry name" value="HotDog_dom_sf"/>
</dbReference>
<dbReference type="PANTHER" id="PTHR28152:SF1">
    <property type="entry name" value="HYDROXYACYL-THIOESTER DEHYDRATASE TYPE 2, MITOCHONDRIAL"/>
    <property type="match status" value="1"/>
</dbReference>
<organism evidence="2 3">
    <name type="scientific">Lithohypha guttulata</name>
    <dbReference type="NCBI Taxonomy" id="1690604"/>
    <lineage>
        <taxon>Eukaryota</taxon>
        <taxon>Fungi</taxon>
        <taxon>Dikarya</taxon>
        <taxon>Ascomycota</taxon>
        <taxon>Pezizomycotina</taxon>
        <taxon>Eurotiomycetes</taxon>
        <taxon>Chaetothyriomycetidae</taxon>
        <taxon>Chaetothyriales</taxon>
        <taxon>Trichomeriaceae</taxon>
        <taxon>Lithohypha</taxon>
    </lineage>
</organism>
<dbReference type="AlphaFoldDB" id="A0AAN7YAH9"/>
<proteinExistence type="predicted"/>
<evidence type="ECO:0000313" key="3">
    <source>
        <dbReference type="Proteomes" id="UP001309876"/>
    </source>
</evidence>
<protein>
    <recommendedName>
        <fullName evidence="4">MaoC-like domain-containing protein</fullName>
    </recommendedName>
</protein>
<evidence type="ECO:0000313" key="2">
    <source>
        <dbReference type="EMBL" id="KAK5085261.1"/>
    </source>
</evidence>
<evidence type="ECO:0000256" key="1">
    <source>
        <dbReference type="SAM" id="MobiDB-lite"/>
    </source>
</evidence>
<dbReference type="GO" id="GO:0005739">
    <property type="term" value="C:mitochondrion"/>
    <property type="evidence" value="ECO:0007669"/>
    <property type="project" value="TreeGrafter"/>
</dbReference>
<feature type="region of interest" description="Disordered" evidence="1">
    <location>
        <begin position="42"/>
        <end position="61"/>
    </location>
</feature>
<sequence length="491" mass="55990">MINRHGCRYISSLRAARLRTPKAQAEQSKQYPQAFPIPSVFKQKHNQQKQPKPIRDFAPETRPAAYSPFSEKTLGVILGEADEPDESQSKYRKISGSSELKPSSRLELRSSVELSLSEKVPTAFGLPTEKHIVDANSTDFFSFLPAYLARDDLKSDQIRLLWSAVRDILPPDPLNPSVLGPKGNFTHRRWHKFRDNTTPDLATNLITNRPAEIWPYRLWSSGSITQHENISPLVDHKTRATQHMIERPTGLRVEGTGKDQKSYVTIGKSLFAYDRRINYDKDYTVDNVLELFKPVPTDPEGKGTWLEEQYTLCFLRAKPKFLGDPPRLIKPPTSAKFSHTLIPSRHLLFCWSAATNNAHLIHLDPGYARRQYGARNLIVHGPLTVFLMLEWFTRTLTRYAMDRLPDFQVKSIEYRNLQVLYVDAPMTFCAKPTEFPEPGSVAPRWDVWIEKKTDDGAMTIAFKGQIVVRAFAETSAQGGQEFQSPFFGLPF</sequence>
<dbReference type="InterPro" id="IPR052741">
    <property type="entry name" value="Mitochondrial_HTD2"/>
</dbReference>